<name>A0ABQ0L470_MYCCL</name>
<accession>A0ABQ0L470</accession>
<proteinExistence type="predicted"/>
<dbReference type="EMBL" id="DF842011">
    <property type="protein sequence ID" value="GAT45943.1"/>
    <property type="molecule type" value="Genomic_DNA"/>
</dbReference>
<evidence type="ECO:0000313" key="2">
    <source>
        <dbReference type="Proteomes" id="UP000815677"/>
    </source>
</evidence>
<organism evidence="1 2">
    <name type="scientific">Mycena chlorophos</name>
    <name type="common">Agaric fungus</name>
    <name type="synonym">Agaricus chlorophos</name>
    <dbReference type="NCBI Taxonomy" id="658473"/>
    <lineage>
        <taxon>Eukaryota</taxon>
        <taxon>Fungi</taxon>
        <taxon>Dikarya</taxon>
        <taxon>Basidiomycota</taxon>
        <taxon>Agaricomycotina</taxon>
        <taxon>Agaricomycetes</taxon>
        <taxon>Agaricomycetidae</taxon>
        <taxon>Agaricales</taxon>
        <taxon>Marasmiineae</taxon>
        <taxon>Mycenaceae</taxon>
        <taxon>Mycena</taxon>
    </lineage>
</organism>
<sequence>MLSEPNLCPILRRLGIFPRIHSHSSLRRPYKLLRQPLPVRRNLPAVKLAHRELEKLPDIAHVRGLLRAEVVLIGLAMVLPCLELEEEQRKERHQREVAALFLAHDALAGDGGDVHHAWEEDVDFAGTP</sequence>
<keyword evidence="2" id="KW-1185">Reference proteome</keyword>
<evidence type="ECO:0000313" key="1">
    <source>
        <dbReference type="EMBL" id="GAT45943.1"/>
    </source>
</evidence>
<dbReference type="Proteomes" id="UP000815677">
    <property type="component" value="Unassembled WGS sequence"/>
</dbReference>
<reference evidence="1" key="1">
    <citation type="submission" date="2014-09" db="EMBL/GenBank/DDBJ databases">
        <title>Genome sequence of the luminous mushroom Mycena chlorophos for searching fungal bioluminescence genes.</title>
        <authorList>
            <person name="Tanaka Y."/>
            <person name="Kasuga D."/>
            <person name="Oba Y."/>
            <person name="Hase S."/>
            <person name="Sato K."/>
            <person name="Oba Y."/>
            <person name="Sakakibara Y."/>
        </authorList>
    </citation>
    <scope>NUCLEOTIDE SEQUENCE</scope>
</reference>
<gene>
    <name evidence="1" type="ORF">MCHLO_03491</name>
</gene>
<protein>
    <submittedName>
        <fullName evidence="1">Uncharacterized protein</fullName>
    </submittedName>
</protein>